<name>A0AA40DAE0_9PEZI</name>
<organism evidence="2 3">
    <name type="scientific">Cercophora samala</name>
    <dbReference type="NCBI Taxonomy" id="330535"/>
    <lineage>
        <taxon>Eukaryota</taxon>
        <taxon>Fungi</taxon>
        <taxon>Dikarya</taxon>
        <taxon>Ascomycota</taxon>
        <taxon>Pezizomycotina</taxon>
        <taxon>Sordariomycetes</taxon>
        <taxon>Sordariomycetidae</taxon>
        <taxon>Sordariales</taxon>
        <taxon>Lasiosphaeriaceae</taxon>
        <taxon>Cercophora</taxon>
    </lineage>
</organism>
<accession>A0AA40DAE0</accession>
<proteinExistence type="predicted"/>
<evidence type="ECO:0000313" key="3">
    <source>
        <dbReference type="Proteomes" id="UP001174997"/>
    </source>
</evidence>
<evidence type="ECO:0000256" key="1">
    <source>
        <dbReference type="SAM" id="MobiDB-lite"/>
    </source>
</evidence>
<dbReference type="Proteomes" id="UP001174997">
    <property type="component" value="Unassembled WGS sequence"/>
</dbReference>
<dbReference type="EMBL" id="JAULSY010000092">
    <property type="protein sequence ID" value="KAK0666257.1"/>
    <property type="molecule type" value="Genomic_DNA"/>
</dbReference>
<feature type="compositionally biased region" description="Polar residues" evidence="1">
    <location>
        <begin position="44"/>
        <end position="66"/>
    </location>
</feature>
<protein>
    <submittedName>
        <fullName evidence="2">Uncharacterized protein</fullName>
    </submittedName>
</protein>
<evidence type="ECO:0000313" key="2">
    <source>
        <dbReference type="EMBL" id="KAK0666257.1"/>
    </source>
</evidence>
<dbReference type="AlphaFoldDB" id="A0AA40DAE0"/>
<sequence>MQSAHSVRDGEATRTNHHGEITIHSLSRPIPAADNTPSYRGVPQPTTTASIKSSPVSYHSATTAIRSTPKLVYHHPRRAQNPPQSKTYTTSYPRSLTHSKPQPQTHLNHIHYTSPTSLSLLSQLKSFLLLPQTTPDTTLLLNLLTKHHKVRLHLPRKNPWLAGWINKINWYGIHKHSSSAPLTKSQRWVLEHFVKSQKGLCEVGREGYDLFAIAERLGENKVREGIKRWLNREEQKGEIVIGMRVSSARYRPCKERYFPPTVNTARRGVGCF</sequence>
<feature type="region of interest" description="Disordered" evidence="1">
    <location>
        <begin position="1"/>
        <end position="106"/>
    </location>
</feature>
<feature type="compositionally biased region" description="Polar residues" evidence="1">
    <location>
        <begin position="81"/>
        <end position="106"/>
    </location>
</feature>
<feature type="compositionally biased region" description="Basic and acidic residues" evidence="1">
    <location>
        <begin position="1"/>
        <end position="21"/>
    </location>
</feature>
<keyword evidence="3" id="KW-1185">Reference proteome</keyword>
<reference evidence="2" key="1">
    <citation type="submission" date="2023-06" db="EMBL/GenBank/DDBJ databases">
        <title>Genome-scale phylogeny and comparative genomics of the fungal order Sordariales.</title>
        <authorList>
            <consortium name="Lawrence Berkeley National Laboratory"/>
            <person name="Hensen N."/>
            <person name="Bonometti L."/>
            <person name="Westerberg I."/>
            <person name="Brannstrom I.O."/>
            <person name="Guillou S."/>
            <person name="Cros-Aarteil S."/>
            <person name="Calhoun S."/>
            <person name="Haridas S."/>
            <person name="Kuo A."/>
            <person name="Mondo S."/>
            <person name="Pangilinan J."/>
            <person name="Riley R."/>
            <person name="Labutti K."/>
            <person name="Andreopoulos B."/>
            <person name="Lipzen A."/>
            <person name="Chen C."/>
            <person name="Yanf M."/>
            <person name="Daum C."/>
            <person name="Ng V."/>
            <person name="Clum A."/>
            <person name="Steindorff A."/>
            <person name="Ohm R."/>
            <person name="Martin F."/>
            <person name="Silar P."/>
            <person name="Natvig D."/>
            <person name="Lalanne C."/>
            <person name="Gautier V."/>
            <person name="Ament-Velasquez S.L."/>
            <person name="Kruys A."/>
            <person name="Hutchinson M.I."/>
            <person name="Powell A.J."/>
            <person name="Barry K."/>
            <person name="Miller A.N."/>
            <person name="Grigoriev I.V."/>
            <person name="Debuchy R."/>
            <person name="Gladieux P."/>
            <person name="Thoren M.H."/>
            <person name="Johannesson H."/>
        </authorList>
    </citation>
    <scope>NUCLEOTIDE SEQUENCE</scope>
    <source>
        <strain evidence="2">CBS 307.81</strain>
    </source>
</reference>
<gene>
    <name evidence="2" type="ORF">QBC41DRAFT_305434</name>
</gene>
<comment type="caution">
    <text evidence="2">The sequence shown here is derived from an EMBL/GenBank/DDBJ whole genome shotgun (WGS) entry which is preliminary data.</text>
</comment>